<dbReference type="InterPro" id="IPR009000">
    <property type="entry name" value="Transl_B-barrel_sf"/>
</dbReference>
<evidence type="ECO:0000256" key="2">
    <source>
        <dbReference type="ARBA" id="ARBA00023134"/>
    </source>
</evidence>
<dbReference type="GO" id="GO:0003746">
    <property type="term" value="F:translation elongation factor activity"/>
    <property type="evidence" value="ECO:0007669"/>
    <property type="project" value="UniProtKB-KW"/>
</dbReference>
<dbReference type="PANTHER" id="PTHR44830">
    <property type="entry name" value="ELONGATION FACTOR 1 ALPHA"/>
    <property type="match status" value="1"/>
</dbReference>
<dbReference type="Pfam" id="PF22594">
    <property type="entry name" value="GTP-eEF1A_C"/>
    <property type="match status" value="1"/>
</dbReference>
<dbReference type="AlphaFoldDB" id="A0A5J4VNC8"/>
<keyword evidence="2" id="KW-0342">GTP-binding</keyword>
<dbReference type="GO" id="GO:0005525">
    <property type="term" value="F:GTP binding"/>
    <property type="evidence" value="ECO:0007669"/>
    <property type="project" value="UniProtKB-KW"/>
</dbReference>
<dbReference type="Proteomes" id="UP000324800">
    <property type="component" value="Unassembled WGS sequence"/>
</dbReference>
<dbReference type="InterPro" id="IPR027417">
    <property type="entry name" value="P-loop_NTPase"/>
</dbReference>
<keyword evidence="4" id="KW-0251">Elongation factor</keyword>
<sequence>MTFEPDVSSERQTFQHPLLACVNRVKQIDNLISITDNMSVNFTEARRYEISYMPWFKGNTLFDLSDSIEIPKRPFDIPLLIRIQVIIVIIGIETVLDGRLNIVTFIQGLLTKVTQTVITTECKFVKLHPGALTQTVPGDNVRLSMKSISVKDINRRFVYEDSKQDPPQEAETFQAQVIMKQLPENNQNGFAPVFDFRLSHIACKIRQNISKIDRRTNMELELNLKYIKTGDRAIALIFPTKLIVIMKFKKPHHELFSYWISSYQSYS</sequence>
<evidence type="ECO:0000259" key="3">
    <source>
        <dbReference type="Pfam" id="PF22594"/>
    </source>
</evidence>
<dbReference type="OrthoDB" id="342024at2759"/>
<evidence type="ECO:0000313" key="5">
    <source>
        <dbReference type="Proteomes" id="UP000324800"/>
    </source>
</evidence>
<accession>A0A5J4VNC8</accession>
<dbReference type="Gene3D" id="3.40.50.300">
    <property type="entry name" value="P-loop containing nucleotide triphosphate hydrolases"/>
    <property type="match status" value="1"/>
</dbReference>
<keyword evidence="4" id="KW-0648">Protein biosynthesis</keyword>
<name>A0A5J4VNC8_9EUKA</name>
<dbReference type="EMBL" id="SNRW01005888">
    <property type="protein sequence ID" value="KAA6384157.1"/>
    <property type="molecule type" value="Genomic_DNA"/>
</dbReference>
<reference evidence="4 5" key="1">
    <citation type="submission" date="2019-03" db="EMBL/GenBank/DDBJ databases">
        <title>Single cell metagenomics reveals metabolic interactions within the superorganism composed of flagellate Streblomastix strix and complex community of Bacteroidetes bacteria on its surface.</title>
        <authorList>
            <person name="Treitli S.C."/>
            <person name="Kolisko M."/>
            <person name="Husnik F."/>
            <person name="Keeling P."/>
            <person name="Hampl V."/>
        </authorList>
    </citation>
    <scope>NUCLEOTIDE SEQUENCE [LARGE SCALE GENOMIC DNA]</scope>
    <source>
        <strain evidence="4">ST1C</strain>
    </source>
</reference>
<proteinExistence type="predicted"/>
<dbReference type="InterPro" id="IPR009001">
    <property type="entry name" value="Transl_elong_EF1A/Init_IF2_C"/>
</dbReference>
<gene>
    <name evidence="4" type="ORF">EZS28_020315</name>
</gene>
<evidence type="ECO:0000256" key="1">
    <source>
        <dbReference type="ARBA" id="ARBA00022741"/>
    </source>
</evidence>
<organism evidence="4 5">
    <name type="scientific">Streblomastix strix</name>
    <dbReference type="NCBI Taxonomy" id="222440"/>
    <lineage>
        <taxon>Eukaryota</taxon>
        <taxon>Metamonada</taxon>
        <taxon>Preaxostyla</taxon>
        <taxon>Oxymonadida</taxon>
        <taxon>Streblomastigidae</taxon>
        <taxon>Streblomastix</taxon>
    </lineage>
</organism>
<comment type="caution">
    <text evidence="4">The sequence shown here is derived from an EMBL/GenBank/DDBJ whole genome shotgun (WGS) entry which is preliminary data.</text>
</comment>
<dbReference type="Gene3D" id="2.40.30.10">
    <property type="entry name" value="Translation factors"/>
    <property type="match status" value="2"/>
</dbReference>
<protein>
    <submittedName>
        <fullName evidence="4">Putative Elongation factor 1-alpha</fullName>
    </submittedName>
</protein>
<dbReference type="SUPFAM" id="SSF50465">
    <property type="entry name" value="EF-Tu/eEF-1alpha/eIF2-gamma C-terminal domain"/>
    <property type="match status" value="1"/>
</dbReference>
<evidence type="ECO:0000313" key="4">
    <source>
        <dbReference type="EMBL" id="KAA6384157.1"/>
    </source>
</evidence>
<feature type="domain" description="GTP-eEF1A C-terminal" evidence="3">
    <location>
        <begin position="173"/>
        <end position="250"/>
    </location>
</feature>
<dbReference type="SUPFAM" id="SSF50447">
    <property type="entry name" value="Translation proteins"/>
    <property type="match status" value="1"/>
</dbReference>
<keyword evidence="1" id="KW-0547">Nucleotide-binding</keyword>
<dbReference type="PANTHER" id="PTHR44830:SF1">
    <property type="entry name" value="TR-TYPE G DOMAIN-CONTAINING PROTEIN"/>
    <property type="match status" value="1"/>
</dbReference>
<dbReference type="InterPro" id="IPR054696">
    <property type="entry name" value="GTP-eEF1A_C"/>
</dbReference>